<dbReference type="Pfam" id="PF08542">
    <property type="entry name" value="Rep_fac_C"/>
    <property type="match status" value="1"/>
</dbReference>
<feature type="compositionally biased region" description="Polar residues" evidence="8">
    <location>
        <begin position="503"/>
        <end position="530"/>
    </location>
</feature>
<protein>
    <recommendedName>
        <fullName evidence="7">Replication factor C subunit 3</fullName>
    </recommendedName>
</protein>
<evidence type="ECO:0000256" key="1">
    <source>
        <dbReference type="ARBA" id="ARBA00004123"/>
    </source>
</evidence>
<name>A0A9Q8Z4I3_CURCL</name>
<dbReference type="InterPro" id="IPR047854">
    <property type="entry name" value="RFC_lid"/>
</dbReference>
<comment type="similarity">
    <text evidence="2">Belongs to the activator 1 small subunits family.</text>
</comment>
<dbReference type="VEuPathDB" id="FungiDB:yc1106_02995"/>
<dbReference type="InterPro" id="IPR027417">
    <property type="entry name" value="P-loop_NTPase"/>
</dbReference>
<evidence type="ECO:0000256" key="8">
    <source>
        <dbReference type="SAM" id="MobiDB-lite"/>
    </source>
</evidence>
<organism evidence="10 11">
    <name type="scientific">Curvularia clavata</name>
    <dbReference type="NCBI Taxonomy" id="95742"/>
    <lineage>
        <taxon>Eukaryota</taxon>
        <taxon>Fungi</taxon>
        <taxon>Dikarya</taxon>
        <taxon>Ascomycota</taxon>
        <taxon>Pezizomycotina</taxon>
        <taxon>Dothideomycetes</taxon>
        <taxon>Pleosporomycetidae</taxon>
        <taxon>Pleosporales</taxon>
        <taxon>Pleosporineae</taxon>
        <taxon>Pleosporaceae</taxon>
        <taxon>Curvularia</taxon>
    </lineage>
</organism>
<feature type="region of interest" description="Disordered" evidence="8">
    <location>
        <begin position="1"/>
        <end position="32"/>
    </location>
</feature>
<dbReference type="Gene3D" id="1.20.272.10">
    <property type="match status" value="1"/>
</dbReference>
<feature type="compositionally biased region" description="Basic and acidic residues" evidence="8">
    <location>
        <begin position="493"/>
        <end position="502"/>
    </location>
</feature>
<evidence type="ECO:0000256" key="3">
    <source>
        <dbReference type="ARBA" id="ARBA00022705"/>
    </source>
</evidence>
<dbReference type="PANTHER" id="PTHR11669">
    <property type="entry name" value="REPLICATION FACTOR C / DNA POLYMERASE III GAMMA-TAU SUBUNIT"/>
    <property type="match status" value="1"/>
</dbReference>
<feature type="compositionally biased region" description="Acidic residues" evidence="8">
    <location>
        <begin position="573"/>
        <end position="585"/>
    </location>
</feature>
<dbReference type="PANTHER" id="PTHR11669:SF9">
    <property type="entry name" value="REPLICATION FACTOR C SUBUNIT 5"/>
    <property type="match status" value="1"/>
</dbReference>
<dbReference type="GO" id="GO:0031391">
    <property type="term" value="C:Elg1 RFC-like complex"/>
    <property type="evidence" value="ECO:0007669"/>
    <property type="project" value="TreeGrafter"/>
</dbReference>
<dbReference type="GO" id="GO:0006271">
    <property type="term" value="P:DNA strand elongation involved in DNA replication"/>
    <property type="evidence" value="ECO:0007669"/>
    <property type="project" value="UniProtKB-ARBA"/>
</dbReference>
<dbReference type="InterPro" id="IPR050238">
    <property type="entry name" value="DNA_Rep/Repair_Clamp_Loader"/>
</dbReference>
<dbReference type="GO" id="GO:0005524">
    <property type="term" value="F:ATP binding"/>
    <property type="evidence" value="ECO:0007669"/>
    <property type="project" value="UniProtKB-KW"/>
</dbReference>
<sequence>MSDIEDEMDVDAPAVDNSISFGGDSKKGKRSAANLPVEAEDTLPWVEKYRPSSLDDVEGHKDIIATINKFVDSNRLPHLLLYGPPGTGKTSTVLALARRIYGNKNMRQMVLELNASDDRGIEVVREQIKTFSSTKQIFSAAPKAGDSSLATFKLIVLDEADAMTATAQMALRRIMEKYTANTRFCIIANYTHKLSPALLSRCTRFRFSPLKDQDIRHLVDKVIEEENVNITQEATDSLVTLSKGDMRRALNVLQACHASSTPLQPPGKPAVDPSSIVRDQITQTTIYDCIAAPHPSDIKYIIETLLSKNDMTECLRTINNLKTLKGLALADILTAVSEELVTNDVPPQVMVTWMSGLADIEYRLSGGGSEAIQTGAAIGVAVAEAEQKGKGPTRKRLSTRRSFDPIPLQVSKETVTLQERRLMSGKTKRPTRWRGPKNNDSSLKTWMEHTAPAVQSQAVVRSAHKQTEKPENHAPKPQNVELRFSFSVGPDEPPSRRGREETIAQSFSGLSMTGSLNRSVSADPSHTKVASVQEPRRHSESIYQAPQLEKPKKKREGYGFSYSETFMCDSDEYPDTECEWEPEDQDSPKPKPATDYPAHRNHYLNCEPLEHISRPSSRLSTSTIQDDSFNEMVVLRDVGSFHLARPQRNLSCTPATREDTLRLKVRAKSLVARFEESSEIQAQLLTRMERMMYVEQQQQSTCEANSIAKCAVKLRDFLVKVKEERIETGEHRTIVEHEIEWAEWLVEASKTGVMHVRSEGCTCRPDWDPE</sequence>
<dbReference type="EMBL" id="CP089275">
    <property type="protein sequence ID" value="USP75721.1"/>
    <property type="molecule type" value="Genomic_DNA"/>
</dbReference>
<dbReference type="GO" id="GO:0016887">
    <property type="term" value="F:ATP hydrolysis activity"/>
    <property type="evidence" value="ECO:0007669"/>
    <property type="project" value="InterPro"/>
</dbReference>
<accession>A0A9Q8Z4I3</accession>
<dbReference type="AlphaFoldDB" id="A0A9Q8Z4I3"/>
<dbReference type="FunFam" id="3.40.50.300:FF:000129">
    <property type="entry name" value="Replication factor C subunit 5"/>
    <property type="match status" value="1"/>
</dbReference>
<dbReference type="GO" id="GO:0031389">
    <property type="term" value="C:Rad17 RFC-like complex"/>
    <property type="evidence" value="ECO:0007669"/>
    <property type="project" value="TreeGrafter"/>
</dbReference>
<dbReference type="SUPFAM" id="SSF48019">
    <property type="entry name" value="post-AAA+ oligomerization domain-like"/>
    <property type="match status" value="1"/>
</dbReference>
<dbReference type="Pfam" id="PF00004">
    <property type="entry name" value="AAA"/>
    <property type="match status" value="1"/>
</dbReference>
<feature type="compositionally biased region" description="Basic residues" evidence="8">
    <location>
        <begin position="426"/>
        <end position="435"/>
    </location>
</feature>
<dbReference type="Gene3D" id="3.40.50.300">
    <property type="entry name" value="P-loop containing nucleotide triphosphate hydrolases"/>
    <property type="match status" value="1"/>
</dbReference>
<feature type="compositionally biased region" description="Basic and acidic residues" evidence="8">
    <location>
        <begin position="465"/>
        <end position="474"/>
    </location>
</feature>
<evidence type="ECO:0000313" key="10">
    <source>
        <dbReference type="EMBL" id="USP75721.1"/>
    </source>
</evidence>
<evidence type="ECO:0000259" key="9">
    <source>
        <dbReference type="SMART" id="SM00382"/>
    </source>
</evidence>
<dbReference type="InterPro" id="IPR013748">
    <property type="entry name" value="Rep_factorC_C"/>
</dbReference>
<evidence type="ECO:0000256" key="2">
    <source>
        <dbReference type="ARBA" id="ARBA00005378"/>
    </source>
</evidence>
<gene>
    <name evidence="10" type="ORF">yc1106_02995</name>
</gene>
<keyword evidence="11" id="KW-1185">Reference proteome</keyword>
<evidence type="ECO:0000256" key="5">
    <source>
        <dbReference type="ARBA" id="ARBA00022840"/>
    </source>
</evidence>
<dbReference type="GO" id="GO:0003677">
    <property type="term" value="F:DNA binding"/>
    <property type="evidence" value="ECO:0007669"/>
    <property type="project" value="InterPro"/>
</dbReference>
<dbReference type="FunFam" id="1.20.272.10:FF:000004">
    <property type="entry name" value="Replication factor C subunit 5"/>
    <property type="match status" value="1"/>
</dbReference>
<keyword evidence="4" id="KW-0547">Nucleotide-binding</keyword>
<dbReference type="GO" id="GO:0003689">
    <property type="term" value="F:DNA clamp loader activity"/>
    <property type="evidence" value="ECO:0007669"/>
    <property type="project" value="TreeGrafter"/>
</dbReference>
<dbReference type="InterPro" id="IPR008921">
    <property type="entry name" value="DNA_pol3_clamp-load_cplx_C"/>
</dbReference>
<dbReference type="GO" id="GO:0005663">
    <property type="term" value="C:DNA replication factor C complex"/>
    <property type="evidence" value="ECO:0007669"/>
    <property type="project" value="TreeGrafter"/>
</dbReference>
<dbReference type="SUPFAM" id="SSF52540">
    <property type="entry name" value="P-loop containing nucleoside triphosphate hydrolases"/>
    <property type="match status" value="1"/>
</dbReference>
<keyword evidence="5" id="KW-0067">ATP-binding</keyword>
<dbReference type="Pfam" id="PF21960">
    <property type="entry name" value="RCF1-5-like_lid"/>
    <property type="match status" value="1"/>
</dbReference>
<dbReference type="SMART" id="SM00382">
    <property type="entry name" value="AAA"/>
    <property type="match status" value="1"/>
</dbReference>
<dbReference type="Gene3D" id="1.10.8.60">
    <property type="match status" value="1"/>
</dbReference>
<dbReference type="CDD" id="cd18140">
    <property type="entry name" value="HLD_clamp_RFC"/>
    <property type="match status" value="1"/>
</dbReference>
<dbReference type="OrthoDB" id="4199794at2759"/>
<keyword evidence="3" id="KW-0235">DNA replication</keyword>
<proteinExistence type="inferred from homology"/>
<evidence type="ECO:0000313" key="11">
    <source>
        <dbReference type="Proteomes" id="UP001056012"/>
    </source>
</evidence>
<dbReference type="InterPro" id="IPR003593">
    <property type="entry name" value="AAA+_ATPase"/>
</dbReference>
<dbReference type="CDD" id="cd00009">
    <property type="entry name" value="AAA"/>
    <property type="match status" value="1"/>
</dbReference>
<dbReference type="Proteomes" id="UP001056012">
    <property type="component" value="Chromosome 2"/>
</dbReference>
<evidence type="ECO:0000256" key="7">
    <source>
        <dbReference type="ARBA" id="ARBA00070184"/>
    </source>
</evidence>
<comment type="subcellular location">
    <subcellularLocation>
        <location evidence="1">Nucleus</location>
    </subcellularLocation>
</comment>
<reference evidence="10" key="1">
    <citation type="submission" date="2021-12" db="EMBL/GenBank/DDBJ databases">
        <title>Curvularia clavata genome.</title>
        <authorList>
            <person name="Cao Y."/>
        </authorList>
    </citation>
    <scope>NUCLEOTIDE SEQUENCE</scope>
    <source>
        <strain evidence="10">Yc1106</strain>
    </source>
</reference>
<keyword evidence="6" id="KW-0539">Nucleus</keyword>
<dbReference type="FunFam" id="1.10.8.60:FF:000028">
    <property type="entry name" value="Replication factor C subunit 5"/>
    <property type="match status" value="1"/>
</dbReference>
<dbReference type="GO" id="GO:0031390">
    <property type="term" value="C:Ctf18 RFC-like complex"/>
    <property type="evidence" value="ECO:0007669"/>
    <property type="project" value="TreeGrafter"/>
</dbReference>
<dbReference type="InterPro" id="IPR003959">
    <property type="entry name" value="ATPase_AAA_core"/>
</dbReference>
<evidence type="ECO:0000256" key="4">
    <source>
        <dbReference type="ARBA" id="ARBA00022741"/>
    </source>
</evidence>
<feature type="region of interest" description="Disordered" evidence="8">
    <location>
        <begin position="573"/>
        <end position="596"/>
    </location>
</feature>
<evidence type="ECO:0000256" key="6">
    <source>
        <dbReference type="ARBA" id="ARBA00023242"/>
    </source>
</evidence>
<feature type="compositionally biased region" description="Acidic residues" evidence="8">
    <location>
        <begin position="1"/>
        <end position="10"/>
    </location>
</feature>
<feature type="domain" description="AAA+ ATPase" evidence="9">
    <location>
        <begin position="75"/>
        <end position="212"/>
    </location>
</feature>
<feature type="region of interest" description="Disordered" evidence="8">
    <location>
        <begin position="421"/>
        <end position="542"/>
    </location>
</feature>
<dbReference type="GO" id="GO:0006281">
    <property type="term" value="P:DNA repair"/>
    <property type="evidence" value="ECO:0007669"/>
    <property type="project" value="TreeGrafter"/>
</dbReference>